<dbReference type="InterPro" id="IPR004087">
    <property type="entry name" value="KH_dom"/>
</dbReference>
<keyword evidence="2" id="KW-0694">RNA-binding</keyword>
<dbReference type="Proteomes" id="UP000593567">
    <property type="component" value="Unassembled WGS sequence"/>
</dbReference>
<keyword evidence="6" id="KW-1185">Reference proteome</keyword>
<dbReference type="OrthoDB" id="442947at2759"/>
<protein>
    <recommendedName>
        <fullName evidence="4">K Homology domain-containing protein</fullName>
    </recommendedName>
</protein>
<evidence type="ECO:0000256" key="3">
    <source>
        <dbReference type="SAM" id="MobiDB-lite"/>
    </source>
</evidence>
<dbReference type="CDD" id="cd22439">
    <property type="entry name" value="KH-I_PCBP_rpt3"/>
    <property type="match status" value="1"/>
</dbReference>
<dbReference type="EMBL" id="VXIV02003191">
    <property type="protein sequence ID" value="KAF6020174.1"/>
    <property type="molecule type" value="Genomic_DNA"/>
</dbReference>
<dbReference type="SUPFAM" id="SSF54791">
    <property type="entry name" value="Eukaryotic type KH-domain (KH-domain type I)"/>
    <property type="match status" value="3"/>
</dbReference>
<dbReference type="GO" id="GO:0003723">
    <property type="term" value="F:RNA binding"/>
    <property type="evidence" value="ECO:0007669"/>
    <property type="project" value="UniProtKB-UniRule"/>
</dbReference>
<feature type="region of interest" description="Disordered" evidence="3">
    <location>
        <begin position="1"/>
        <end position="23"/>
    </location>
</feature>
<gene>
    <name evidence="5" type="ORF">EB796_021547</name>
</gene>
<feature type="domain" description="K Homology" evidence="4">
    <location>
        <begin position="28"/>
        <end position="96"/>
    </location>
</feature>
<accession>A0A7J7J3B5</accession>
<organism evidence="5 6">
    <name type="scientific">Bugula neritina</name>
    <name type="common">Brown bryozoan</name>
    <name type="synonym">Sertularia neritina</name>
    <dbReference type="NCBI Taxonomy" id="10212"/>
    <lineage>
        <taxon>Eukaryota</taxon>
        <taxon>Metazoa</taxon>
        <taxon>Spiralia</taxon>
        <taxon>Lophotrochozoa</taxon>
        <taxon>Bryozoa</taxon>
        <taxon>Gymnolaemata</taxon>
        <taxon>Cheilostomatida</taxon>
        <taxon>Flustrina</taxon>
        <taxon>Buguloidea</taxon>
        <taxon>Bugulidae</taxon>
        <taxon>Bugula</taxon>
    </lineage>
</organism>
<reference evidence="5" key="1">
    <citation type="submission" date="2020-06" db="EMBL/GenBank/DDBJ databases">
        <title>Draft genome of Bugula neritina, a colonial animal packing powerful symbionts and potential medicines.</title>
        <authorList>
            <person name="Rayko M."/>
        </authorList>
    </citation>
    <scope>NUCLEOTIDE SEQUENCE [LARGE SCALE GENOMIC DNA]</scope>
    <source>
        <strain evidence="5">Kwan_BN1</strain>
    </source>
</reference>
<feature type="domain" description="K Homology" evidence="4">
    <location>
        <begin position="114"/>
        <end position="185"/>
    </location>
</feature>
<dbReference type="Pfam" id="PF00013">
    <property type="entry name" value="KH_1"/>
    <property type="match status" value="3"/>
</dbReference>
<evidence type="ECO:0000256" key="1">
    <source>
        <dbReference type="ARBA" id="ARBA00022737"/>
    </source>
</evidence>
<dbReference type="InterPro" id="IPR036612">
    <property type="entry name" value="KH_dom_type_1_sf"/>
</dbReference>
<dbReference type="CDD" id="cd02396">
    <property type="entry name" value="KH-I_PCBP_rpt2"/>
    <property type="match status" value="1"/>
</dbReference>
<feature type="domain" description="K Homology" evidence="4">
    <location>
        <begin position="367"/>
        <end position="437"/>
    </location>
</feature>
<keyword evidence="1" id="KW-0677">Repeat</keyword>
<dbReference type="PANTHER" id="PTHR10288">
    <property type="entry name" value="KH DOMAIN CONTAINING RNA BINDING PROTEIN"/>
    <property type="match status" value="1"/>
</dbReference>
<evidence type="ECO:0000313" key="5">
    <source>
        <dbReference type="EMBL" id="KAF6020174.1"/>
    </source>
</evidence>
<evidence type="ECO:0000256" key="2">
    <source>
        <dbReference type="PROSITE-ProRule" id="PRU00117"/>
    </source>
</evidence>
<dbReference type="Gene3D" id="3.30.1370.10">
    <property type="entry name" value="K Homology domain, type 1"/>
    <property type="match status" value="3"/>
</dbReference>
<dbReference type="SMART" id="SM00322">
    <property type="entry name" value="KH"/>
    <property type="match status" value="3"/>
</dbReference>
<proteinExistence type="predicted"/>
<dbReference type="AlphaFoldDB" id="A0A7J7J3B5"/>
<dbReference type="CDD" id="cd22438">
    <property type="entry name" value="KH-I_PCBP_rpt1"/>
    <property type="match status" value="1"/>
</dbReference>
<name>A0A7J7J3B5_BUGNE</name>
<dbReference type="InterPro" id="IPR004088">
    <property type="entry name" value="KH_dom_type_1"/>
</dbReference>
<evidence type="ECO:0000313" key="6">
    <source>
        <dbReference type="Proteomes" id="UP000593567"/>
    </source>
</evidence>
<sequence>MTAEVQLPVHHPHNSLLSMDRNDSSPPTVITVRMIMQGKEVGMIIGKKGDNVKRYREESGAKINISDASCPERIVTVTGTAEQLNKAFDLICTKFEEIREANAQNSGAGNVILPPMSFKLVIPASQCGSLIGKGGNKIKEIRETSGASVQVATDMLPGSTERAVTVSGSSGSITCCLKEICSVMLESPPKGATIPYRPKTAIQAPLMYAAAVGAAAQAGYTLPAQLHPMAAVNVQQQPSTSHVLQQQTPSSQTGTVAAEQQRASQLSPMVSTAAATAVASATASPYPFPSQLAQLQASHQGTPLILPPPQAQSAAVSTNQLAYGSLINPVAALGMIAGAGAMGAYVNRPYNSTYLAAAAAAAQQQTQTQSSEMVIPNELIGCVIGRGGAKINEIRQLSGAQIKISNCEEGNSDRKVTITGFPETISMAAYLINTSIELHKNQLLNTDGNSLSSTVASPQPSLQPSLAAASTILPTAISPSYTKPLSVYPYSTTGIYGLATNPIAGLAGFSTPATAAAYDPKALFNASKLKLLPTNGMIKPDHRFAPY</sequence>
<dbReference type="PROSITE" id="PS50084">
    <property type="entry name" value="KH_TYPE_1"/>
    <property type="match status" value="3"/>
</dbReference>
<evidence type="ECO:0000259" key="4">
    <source>
        <dbReference type="SMART" id="SM00322"/>
    </source>
</evidence>
<comment type="caution">
    <text evidence="5">The sequence shown here is derived from an EMBL/GenBank/DDBJ whole genome shotgun (WGS) entry which is preliminary data.</text>
</comment>